<name>A0A926GAA6_9RHOB</name>
<dbReference type="PANTHER" id="PTHR37549:SF1">
    <property type="entry name" value="LIPOPROTEIN LPRI"/>
    <property type="match status" value="1"/>
</dbReference>
<keyword evidence="1" id="KW-0732">Signal</keyword>
<evidence type="ECO:0000313" key="3">
    <source>
        <dbReference type="EMBL" id="MBC9247338.1"/>
    </source>
</evidence>
<sequence>MKILKASFFAVAAFALVRHSSALAADIQITQGDATAPSVIDITGPIESGDADRFYDFSQRTERAIVFLHSPGGLVDEGLSIAAEIGQRGFTTIVAPGAECHSICAVIWVSGGSRMMDSTSTIGVHAAYRNQALEDGTSLISESGVANADIGSFLTHVGLSREAIRYFTTAGPNDVLPITPAIAQRLDIDTAVTDGSLIRMPDERPTPRRLAWQAVTYIGLSVDCAPLFGLDAAFLREQGGQRLKLGHELFGGELFASLVPEMSSQVNSTKVSIALKDWCTGAATDLHQQGLSVGISGPGYNCARAATSTEHAICGSFELWLEDRALGSIYSVLRNRSSDGERSALAEKQRIWISQRDRCGDDAACILDRYRAWFLDLSLIAATAN</sequence>
<reference evidence="3" key="1">
    <citation type="submission" date="2020-08" db="EMBL/GenBank/DDBJ databases">
        <title>Paracoccus amoyensis sp. nov., isolated from the surface seawater at coast of Xiamen, Fujian.</title>
        <authorList>
            <person name="Lyu L."/>
        </authorList>
    </citation>
    <scope>NUCLEOTIDE SEQUENCE</scope>
    <source>
        <strain evidence="3">11-3</strain>
    </source>
</reference>
<keyword evidence="4" id="KW-1185">Reference proteome</keyword>
<dbReference type="InterPro" id="IPR029045">
    <property type="entry name" value="ClpP/crotonase-like_dom_sf"/>
</dbReference>
<proteinExistence type="predicted"/>
<dbReference type="InterPro" id="IPR052755">
    <property type="entry name" value="Lysozyme_Inhibitor_LprI"/>
</dbReference>
<feature type="signal peptide" evidence="1">
    <location>
        <begin position="1"/>
        <end position="24"/>
    </location>
</feature>
<gene>
    <name evidence="3" type="ORF">H4P12_11600</name>
</gene>
<dbReference type="PANTHER" id="PTHR37549">
    <property type="entry name" value="LIPOPROTEIN LPRI"/>
    <property type="match status" value="1"/>
</dbReference>
<evidence type="ECO:0000259" key="2">
    <source>
        <dbReference type="Pfam" id="PF07007"/>
    </source>
</evidence>
<feature type="chain" id="PRO_5038002593" description="Lysozyme inhibitor LprI-like N-terminal domain-containing protein" evidence="1">
    <location>
        <begin position="25"/>
        <end position="385"/>
    </location>
</feature>
<dbReference type="Proteomes" id="UP000608594">
    <property type="component" value="Unassembled WGS sequence"/>
</dbReference>
<evidence type="ECO:0000256" key="1">
    <source>
        <dbReference type="SAM" id="SignalP"/>
    </source>
</evidence>
<accession>A0A926GAA6</accession>
<dbReference type="InterPro" id="IPR009739">
    <property type="entry name" value="LprI-like_N"/>
</dbReference>
<dbReference type="Pfam" id="PF07007">
    <property type="entry name" value="LprI"/>
    <property type="match status" value="1"/>
</dbReference>
<feature type="domain" description="Lysozyme inhibitor LprI-like N-terminal" evidence="2">
    <location>
        <begin position="302"/>
        <end position="359"/>
    </location>
</feature>
<comment type="caution">
    <text evidence="3">The sequence shown here is derived from an EMBL/GenBank/DDBJ whole genome shotgun (WGS) entry which is preliminary data.</text>
</comment>
<evidence type="ECO:0000313" key="4">
    <source>
        <dbReference type="Proteomes" id="UP000608594"/>
    </source>
</evidence>
<organism evidence="3 4">
    <name type="scientific">Paracoccus amoyensis</name>
    <dbReference type="NCBI Taxonomy" id="2760093"/>
    <lineage>
        <taxon>Bacteria</taxon>
        <taxon>Pseudomonadati</taxon>
        <taxon>Pseudomonadota</taxon>
        <taxon>Alphaproteobacteria</taxon>
        <taxon>Rhodobacterales</taxon>
        <taxon>Paracoccaceae</taxon>
        <taxon>Paracoccus</taxon>
    </lineage>
</organism>
<dbReference type="SUPFAM" id="SSF52096">
    <property type="entry name" value="ClpP/crotonase"/>
    <property type="match status" value="1"/>
</dbReference>
<dbReference type="Gene3D" id="3.90.226.10">
    <property type="entry name" value="2-enoyl-CoA Hydratase, Chain A, domain 1"/>
    <property type="match status" value="1"/>
</dbReference>
<dbReference type="EMBL" id="JACOQL010000003">
    <property type="protein sequence ID" value="MBC9247338.1"/>
    <property type="molecule type" value="Genomic_DNA"/>
</dbReference>
<protein>
    <recommendedName>
        <fullName evidence="2">Lysozyme inhibitor LprI-like N-terminal domain-containing protein</fullName>
    </recommendedName>
</protein>
<dbReference type="AlphaFoldDB" id="A0A926GAA6"/>
<dbReference type="RefSeq" id="WP_187793825.1">
    <property type="nucleotide sequence ID" value="NZ_JACOQL010000003.1"/>
</dbReference>
<dbReference type="GO" id="GO:0005576">
    <property type="term" value="C:extracellular region"/>
    <property type="evidence" value="ECO:0007669"/>
    <property type="project" value="TreeGrafter"/>
</dbReference>